<dbReference type="Proteomes" id="UP000265520">
    <property type="component" value="Unassembled WGS sequence"/>
</dbReference>
<gene>
    <name evidence="1" type="ORF">A2U01_0005971</name>
</gene>
<sequence length="42" mass="4846">VIHESSKDNCGEALEFYYAAPFLISHPRQPRTMPDELVNLQE</sequence>
<feature type="non-terminal residue" evidence="1">
    <location>
        <position position="1"/>
    </location>
</feature>
<evidence type="ECO:0000313" key="1">
    <source>
        <dbReference type="EMBL" id="MCH85129.1"/>
    </source>
</evidence>
<evidence type="ECO:0000313" key="2">
    <source>
        <dbReference type="Proteomes" id="UP000265520"/>
    </source>
</evidence>
<name>A0A392MDK0_9FABA</name>
<organism evidence="1 2">
    <name type="scientific">Trifolium medium</name>
    <dbReference type="NCBI Taxonomy" id="97028"/>
    <lineage>
        <taxon>Eukaryota</taxon>
        <taxon>Viridiplantae</taxon>
        <taxon>Streptophyta</taxon>
        <taxon>Embryophyta</taxon>
        <taxon>Tracheophyta</taxon>
        <taxon>Spermatophyta</taxon>
        <taxon>Magnoliopsida</taxon>
        <taxon>eudicotyledons</taxon>
        <taxon>Gunneridae</taxon>
        <taxon>Pentapetalae</taxon>
        <taxon>rosids</taxon>
        <taxon>fabids</taxon>
        <taxon>Fabales</taxon>
        <taxon>Fabaceae</taxon>
        <taxon>Papilionoideae</taxon>
        <taxon>50 kb inversion clade</taxon>
        <taxon>NPAAA clade</taxon>
        <taxon>Hologalegina</taxon>
        <taxon>IRL clade</taxon>
        <taxon>Trifolieae</taxon>
        <taxon>Trifolium</taxon>
    </lineage>
</organism>
<comment type="caution">
    <text evidence="1">The sequence shown here is derived from an EMBL/GenBank/DDBJ whole genome shotgun (WGS) entry which is preliminary data.</text>
</comment>
<dbReference type="AlphaFoldDB" id="A0A392MDK0"/>
<protein>
    <submittedName>
        <fullName evidence="1">Uncharacterized protein</fullName>
    </submittedName>
</protein>
<keyword evidence="2" id="KW-1185">Reference proteome</keyword>
<dbReference type="EMBL" id="LXQA010007951">
    <property type="protein sequence ID" value="MCH85129.1"/>
    <property type="molecule type" value="Genomic_DNA"/>
</dbReference>
<proteinExistence type="predicted"/>
<reference evidence="1 2" key="1">
    <citation type="journal article" date="2018" name="Front. Plant Sci.">
        <title>Red Clover (Trifolium pratense) and Zigzag Clover (T. medium) - A Picture of Genomic Similarities and Differences.</title>
        <authorList>
            <person name="Dluhosova J."/>
            <person name="Istvanek J."/>
            <person name="Nedelnik J."/>
            <person name="Repkova J."/>
        </authorList>
    </citation>
    <scope>NUCLEOTIDE SEQUENCE [LARGE SCALE GENOMIC DNA]</scope>
    <source>
        <strain evidence="2">cv. 10/8</strain>
        <tissue evidence="1">Leaf</tissue>
    </source>
</reference>
<accession>A0A392MDK0</accession>